<comment type="caution">
    <text evidence="2">The sequence shown here is derived from an EMBL/GenBank/DDBJ whole genome shotgun (WGS) entry which is preliminary data.</text>
</comment>
<accession>A0A1F4Q0T0</accession>
<protein>
    <submittedName>
        <fullName evidence="2">Uncharacterized protein</fullName>
    </submittedName>
</protein>
<name>A0A1F4Q0T0_UNCSA</name>
<dbReference type="AlphaFoldDB" id="A0A1F4Q0T0"/>
<sequence length="60" mass="6707">MVILHHHGIKSRPIYSIMENGRRRLKTRASPAGNICRRGNHEGGAELEGGLERSQPEKCT</sequence>
<dbReference type="EMBL" id="METM01000024">
    <property type="protein sequence ID" value="OGB89489.1"/>
    <property type="molecule type" value="Genomic_DNA"/>
</dbReference>
<reference evidence="2 3" key="1">
    <citation type="journal article" date="2016" name="Nat. Commun.">
        <title>Thousands of microbial genomes shed light on interconnected biogeochemical processes in an aquifer system.</title>
        <authorList>
            <person name="Anantharaman K."/>
            <person name="Brown C.T."/>
            <person name="Hug L.A."/>
            <person name="Sharon I."/>
            <person name="Castelle C.J."/>
            <person name="Probst A.J."/>
            <person name="Thomas B.C."/>
            <person name="Singh A."/>
            <person name="Wilkins M.J."/>
            <person name="Karaoz U."/>
            <person name="Brodie E.L."/>
            <person name="Williams K.H."/>
            <person name="Hubbard S.S."/>
            <person name="Banfield J.F."/>
        </authorList>
    </citation>
    <scope>NUCLEOTIDE SEQUENCE [LARGE SCALE GENOMIC DNA]</scope>
</reference>
<gene>
    <name evidence="2" type="ORF">A2625_01055</name>
</gene>
<evidence type="ECO:0000256" key="1">
    <source>
        <dbReference type="SAM" id="MobiDB-lite"/>
    </source>
</evidence>
<proteinExistence type="predicted"/>
<organism evidence="2 3">
    <name type="scientific">candidate division WOR-1 bacterium RIFCSPHIGHO2_01_FULL_53_15</name>
    <dbReference type="NCBI Taxonomy" id="1802564"/>
    <lineage>
        <taxon>Bacteria</taxon>
        <taxon>Bacillati</taxon>
        <taxon>Saganbacteria</taxon>
    </lineage>
</organism>
<feature type="region of interest" description="Disordered" evidence="1">
    <location>
        <begin position="32"/>
        <end position="60"/>
    </location>
</feature>
<feature type="compositionally biased region" description="Basic and acidic residues" evidence="1">
    <location>
        <begin position="39"/>
        <end position="60"/>
    </location>
</feature>
<evidence type="ECO:0000313" key="3">
    <source>
        <dbReference type="Proteomes" id="UP000178724"/>
    </source>
</evidence>
<evidence type="ECO:0000313" key="2">
    <source>
        <dbReference type="EMBL" id="OGB89489.1"/>
    </source>
</evidence>
<dbReference type="Proteomes" id="UP000178724">
    <property type="component" value="Unassembled WGS sequence"/>
</dbReference>